<dbReference type="Proteomes" id="UP000547209">
    <property type="component" value="Unassembled WGS sequence"/>
</dbReference>
<dbReference type="PANTHER" id="PTHR34595:SF7">
    <property type="entry name" value="SLL1039 PROTEIN"/>
    <property type="match status" value="1"/>
</dbReference>
<evidence type="ECO:0000313" key="3">
    <source>
        <dbReference type="Proteomes" id="UP000547209"/>
    </source>
</evidence>
<dbReference type="EMBL" id="JACJVP010000005">
    <property type="protein sequence ID" value="MBB6669901.1"/>
    <property type="molecule type" value="Genomic_DNA"/>
</dbReference>
<protein>
    <submittedName>
        <fullName evidence="2">Alpha-E domain-containing protein</fullName>
    </submittedName>
</protein>
<gene>
    <name evidence="2" type="ORF">H7C19_04275</name>
</gene>
<reference evidence="2 3" key="1">
    <citation type="submission" date="2020-08" db="EMBL/GenBank/DDBJ databases">
        <title>Cohnella phylogeny.</title>
        <authorList>
            <person name="Dunlap C."/>
        </authorList>
    </citation>
    <scope>NUCLEOTIDE SEQUENCE [LARGE SCALE GENOMIC DNA]</scope>
    <source>
        <strain evidence="2 3">DSM 28246</strain>
    </source>
</reference>
<evidence type="ECO:0000259" key="1">
    <source>
        <dbReference type="Pfam" id="PF04168"/>
    </source>
</evidence>
<dbReference type="InterPro" id="IPR051680">
    <property type="entry name" value="ATP-dep_Glu-Cys_Ligase-2"/>
</dbReference>
<feature type="domain" description="DUF403" evidence="1">
    <location>
        <begin position="1"/>
        <end position="309"/>
    </location>
</feature>
<name>A0A7X0RP28_9BACL</name>
<keyword evidence="3" id="KW-1185">Reference proteome</keyword>
<evidence type="ECO:0000313" key="2">
    <source>
        <dbReference type="EMBL" id="MBB6669901.1"/>
    </source>
</evidence>
<dbReference type="RefSeq" id="WP_185141343.1">
    <property type="nucleotide sequence ID" value="NZ_JACJVP010000005.1"/>
</dbReference>
<dbReference type="Pfam" id="PF04168">
    <property type="entry name" value="Alpha-E"/>
    <property type="match status" value="1"/>
</dbReference>
<comment type="caution">
    <text evidence="2">The sequence shown here is derived from an EMBL/GenBank/DDBJ whole genome shotgun (WGS) entry which is preliminary data.</text>
</comment>
<dbReference type="AlphaFoldDB" id="A0A7X0RP28"/>
<accession>A0A7X0RP28</accession>
<proteinExistence type="predicted"/>
<dbReference type="PANTHER" id="PTHR34595">
    <property type="entry name" value="BLR5612 PROTEIN"/>
    <property type="match status" value="1"/>
</dbReference>
<dbReference type="InterPro" id="IPR007296">
    <property type="entry name" value="DUF403"/>
</dbReference>
<organism evidence="2 3">
    <name type="scientific">Cohnella nanjingensis</name>
    <dbReference type="NCBI Taxonomy" id="1387779"/>
    <lineage>
        <taxon>Bacteria</taxon>
        <taxon>Bacillati</taxon>
        <taxon>Bacillota</taxon>
        <taxon>Bacilli</taxon>
        <taxon>Bacillales</taxon>
        <taxon>Paenibacillaceae</taxon>
        <taxon>Cohnella</taxon>
    </lineage>
</organism>
<sequence>MLDRMAESLFWLGRYAERAENHARLIDVYYHLREDAAGSDGEVWRRIVGAIGDRSAFEEKYPAYGEREAIHFLTLDPSQDNALVVCVAQARDNLKKIRERLPSELWNLLNGFYLWLRQANVDEVLRDSPHRFYGRVKEGLAAFQGMAVSIALRDASWHMMECGRYLERSENVVRLLQSMRQTAAEAGGSSYAYLMAVLKSVGGYEAYRRLGIEELNLEEVSSFLLLQEPFPRSVHYALASFESQVKAIRGSADKSGSGLDRIIRMAGKARSELGWLERRDIAADTIDNVLLQLAGTNRQLGEAMAKTFFSSGREVIA</sequence>